<evidence type="ECO:0000313" key="2">
    <source>
        <dbReference type="Proteomes" id="UP000281474"/>
    </source>
</evidence>
<proteinExistence type="predicted"/>
<accession>A0A3L8PZ33</accession>
<sequence>MDLRSSRKLEELFQLLEKWPVAIDEHMEYHWTPYGLMLEMREERLLMTSWLLDGQILELKPCLARWHPQIFMGVPQRLFTIKQNLMISCLCPSSSEGRDWFQMLKLQQQFLDRVGYGADS</sequence>
<protein>
    <submittedName>
        <fullName evidence="1">Type III secretion apparatus</fullName>
    </submittedName>
</protein>
<gene>
    <name evidence="1" type="ORF">D5018_10440</name>
</gene>
<reference evidence="1 2" key="1">
    <citation type="submission" date="2018-09" db="EMBL/GenBank/DDBJ databases">
        <title>Phylogeny of the Shewanellaceae, and recommendation for two new genera, Pseudoshewanella and Parashewanella.</title>
        <authorList>
            <person name="Wang G."/>
        </authorList>
    </citation>
    <scope>NUCLEOTIDE SEQUENCE [LARGE SCALE GENOMIC DNA]</scope>
    <source>
        <strain evidence="1 2">C51</strain>
    </source>
</reference>
<organism evidence="1 2">
    <name type="scientific">Parashewanella curva</name>
    <dbReference type="NCBI Taxonomy" id="2338552"/>
    <lineage>
        <taxon>Bacteria</taxon>
        <taxon>Pseudomonadati</taxon>
        <taxon>Pseudomonadota</taxon>
        <taxon>Gammaproteobacteria</taxon>
        <taxon>Alteromonadales</taxon>
        <taxon>Shewanellaceae</taxon>
        <taxon>Parashewanella</taxon>
    </lineage>
</organism>
<dbReference type="RefSeq" id="WP_121838947.1">
    <property type="nucleotide sequence ID" value="NZ_ML014776.1"/>
</dbReference>
<evidence type="ECO:0000313" key="1">
    <source>
        <dbReference type="EMBL" id="RLV59778.1"/>
    </source>
</evidence>
<dbReference type="OrthoDB" id="6469765at2"/>
<comment type="caution">
    <text evidence="1">The sequence shown here is derived from an EMBL/GenBank/DDBJ whole genome shotgun (WGS) entry which is preliminary data.</text>
</comment>
<dbReference type="Proteomes" id="UP000281474">
    <property type="component" value="Unassembled WGS sequence"/>
</dbReference>
<keyword evidence="2" id="KW-1185">Reference proteome</keyword>
<name>A0A3L8PZ33_9GAMM</name>
<dbReference type="AlphaFoldDB" id="A0A3L8PZ33"/>
<dbReference type="EMBL" id="QZEI01000027">
    <property type="protein sequence ID" value="RLV59778.1"/>
    <property type="molecule type" value="Genomic_DNA"/>
</dbReference>